<organism evidence="1 2">
    <name type="scientific">Microthlaspi erraticum</name>
    <dbReference type="NCBI Taxonomy" id="1685480"/>
    <lineage>
        <taxon>Eukaryota</taxon>
        <taxon>Viridiplantae</taxon>
        <taxon>Streptophyta</taxon>
        <taxon>Embryophyta</taxon>
        <taxon>Tracheophyta</taxon>
        <taxon>Spermatophyta</taxon>
        <taxon>Magnoliopsida</taxon>
        <taxon>eudicotyledons</taxon>
        <taxon>Gunneridae</taxon>
        <taxon>Pentapetalae</taxon>
        <taxon>rosids</taxon>
        <taxon>malvids</taxon>
        <taxon>Brassicales</taxon>
        <taxon>Brassicaceae</taxon>
        <taxon>Coluteocarpeae</taxon>
        <taxon>Microthlaspi</taxon>
    </lineage>
</organism>
<evidence type="ECO:0000313" key="1">
    <source>
        <dbReference type="EMBL" id="CAA7059456.1"/>
    </source>
</evidence>
<protein>
    <submittedName>
        <fullName evidence="1">Uncharacterized protein</fullName>
    </submittedName>
</protein>
<keyword evidence="2" id="KW-1185">Reference proteome</keyword>
<name>A0A6D2L1F6_9BRAS</name>
<evidence type="ECO:0000313" key="2">
    <source>
        <dbReference type="Proteomes" id="UP000467841"/>
    </source>
</evidence>
<gene>
    <name evidence="1" type="ORF">MERR_LOCUS46692</name>
</gene>
<sequence>MKSPVMLPSSLLRTAIHRVDPTSPNRMEIMTPIYCSHLIAPRLCQEEDQRPYISCSTVIGTRHLVMFHLFMWWSSNKWEEYQISQTEPWDPFGYFSTGCVLKKLPVTPQPSNGSRLFRVSCPKNLSRNMWVALNQRW</sequence>
<comment type="caution">
    <text evidence="1">The sequence shown here is derived from an EMBL/GenBank/DDBJ whole genome shotgun (WGS) entry which is preliminary data.</text>
</comment>
<proteinExistence type="predicted"/>
<reference evidence="1" key="1">
    <citation type="submission" date="2020-01" db="EMBL/GenBank/DDBJ databases">
        <authorList>
            <person name="Mishra B."/>
        </authorList>
    </citation>
    <scope>NUCLEOTIDE SEQUENCE [LARGE SCALE GENOMIC DNA]</scope>
</reference>
<dbReference type="Proteomes" id="UP000467841">
    <property type="component" value="Unassembled WGS sequence"/>
</dbReference>
<accession>A0A6D2L1F6</accession>
<dbReference type="AlphaFoldDB" id="A0A6D2L1F6"/>
<dbReference type="EMBL" id="CACVBM020001773">
    <property type="protein sequence ID" value="CAA7059456.1"/>
    <property type="molecule type" value="Genomic_DNA"/>
</dbReference>